<dbReference type="AlphaFoldDB" id="A0A4R2G4Y6"/>
<dbReference type="Gene3D" id="3.30.1330.30">
    <property type="match status" value="1"/>
</dbReference>
<dbReference type="InterPro" id="IPR001537">
    <property type="entry name" value="SpoU_MeTrfase"/>
</dbReference>
<keyword evidence="5" id="KW-1185">Reference proteome</keyword>
<dbReference type="OrthoDB" id="9794400at2"/>
<dbReference type="InterPro" id="IPR004441">
    <property type="entry name" value="rRNA_MeTrfase_TrmH"/>
</dbReference>
<dbReference type="GO" id="GO:0006396">
    <property type="term" value="P:RNA processing"/>
    <property type="evidence" value="ECO:0007669"/>
    <property type="project" value="InterPro"/>
</dbReference>
<accession>A0A4R2G4Y6</accession>
<dbReference type="NCBIfam" id="TIGR00186">
    <property type="entry name" value="rRNA_methyl_3"/>
    <property type="match status" value="1"/>
</dbReference>
<dbReference type="PANTHER" id="PTHR46429:SF1">
    <property type="entry name" value="23S RRNA (GUANOSINE-2'-O-)-METHYLTRANSFERASE RLMB"/>
    <property type="match status" value="1"/>
</dbReference>
<keyword evidence="2 4" id="KW-0808">Transferase</keyword>
<dbReference type="SUPFAM" id="SSF75217">
    <property type="entry name" value="alpha/beta knot"/>
    <property type="match status" value="1"/>
</dbReference>
<evidence type="ECO:0000256" key="1">
    <source>
        <dbReference type="ARBA" id="ARBA00022603"/>
    </source>
</evidence>
<dbReference type="GO" id="GO:0008173">
    <property type="term" value="F:RNA methyltransferase activity"/>
    <property type="evidence" value="ECO:0007669"/>
    <property type="project" value="InterPro"/>
</dbReference>
<evidence type="ECO:0000313" key="4">
    <source>
        <dbReference type="EMBL" id="TCO02706.1"/>
    </source>
</evidence>
<dbReference type="PANTHER" id="PTHR46429">
    <property type="entry name" value="23S RRNA (GUANOSINE-2'-O-)-METHYLTRANSFERASE RLMB"/>
    <property type="match status" value="1"/>
</dbReference>
<comment type="caution">
    <text evidence="4">The sequence shown here is derived from an EMBL/GenBank/DDBJ whole genome shotgun (WGS) entry which is preliminary data.</text>
</comment>
<dbReference type="Gene3D" id="3.40.1280.10">
    <property type="match status" value="1"/>
</dbReference>
<evidence type="ECO:0000313" key="5">
    <source>
        <dbReference type="Proteomes" id="UP000295221"/>
    </source>
</evidence>
<dbReference type="InterPro" id="IPR029028">
    <property type="entry name" value="Alpha/beta_knot_MTases"/>
</dbReference>
<evidence type="ECO:0000256" key="2">
    <source>
        <dbReference type="ARBA" id="ARBA00022679"/>
    </source>
</evidence>
<protein>
    <submittedName>
        <fullName evidence="4">23S rRNA (Guanosine2251-2'-O)-methyltransferase</fullName>
    </submittedName>
</protein>
<dbReference type="InterPro" id="IPR029064">
    <property type="entry name" value="Ribosomal_eL30-like_sf"/>
</dbReference>
<dbReference type="Pfam" id="PF08032">
    <property type="entry name" value="SpoU_sub_bind"/>
    <property type="match status" value="1"/>
</dbReference>
<organism evidence="4 5">
    <name type="scientific">Natronoflexus pectinivorans</name>
    <dbReference type="NCBI Taxonomy" id="682526"/>
    <lineage>
        <taxon>Bacteria</taxon>
        <taxon>Pseudomonadati</taxon>
        <taxon>Bacteroidota</taxon>
        <taxon>Bacteroidia</taxon>
        <taxon>Marinilabiliales</taxon>
        <taxon>Marinilabiliaceae</taxon>
        <taxon>Natronoflexus</taxon>
    </lineage>
</organism>
<reference evidence="4 5" key="1">
    <citation type="submission" date="2019-03" db="EMBL/GenBank/DDBJ databases">
        <title>Genomic Encyclopedia of Type Strains, Phase IV (KMG-IV): sequencing the most valuable type-strain genomes for metagenomic binning, comparative biology and taxonomic classification.</title>
        <authorList>
            <person name="Goeker M."/>
        </authorList>
    </citation>
    <scope>NUCLEOTIDE SEQUENCE [LARGE SCALE GENOMIC DNA]</scope>
    <source>
        <strain evidence="4 5">DSM 24179</strain>
    </source>
</reference>
<proteinExistence type="predicted"/>
<dbReference type="GO" id="GO:0003723">
    <property type="term" value="F:RNA binding"/>
    <property type="evidence" value="ECO:0007669"/>
    <property type="project" value="InterPro"/>
</dbReference>
<dbReference type="SMART" id="SM00967">
    <property type="entry name" value="SpoU_sub_bind"/>
    <property type="match status" value="1"/>
</dbReference>
<dbReference type="CDD" id="cd18103">
    <property type="entry name" value="SpoU-like_RlmB"/>
    <property type="match status" value="1"/>
</dbReference>
<dbReference type="SUPFAM" id="SSF55315">
    <property type="entry name" value="L30e-like"/>
    <property type="match status" value="1"/>
</dbReference>
<gene>
    <name evidence="4" type="ORF">EV194_1237</name>
</gene>
<dbReference type="InterPro" id="IPR029026">
    <property type="entry name" value="tRNA_m1G_MTases_N"/>
</dbReference>
<dbReference type="Proteomes" id="UP000295221">
    <property type="component" value="Unassembled WGS sequence"/>
</dbReference>
<dbReference type="GO" id="GO:0005829">
    <property type="term" value="C:cytosol"/>
    <property type="evidence" value="ECO:0007669"/>
    <property type="project" value="TreeGrafter"/>
</dbReference>
<dbReference type="InterPro" id="IPR013123">
    <property type="entry name" value="SpoU_subst-bd"/>
</dbReference>
<feature type="domain" description="RNA 2-O ribose methyltransferase substrate binding" evidence="3">
    <location>
        <begin position="6"/>
        <end position="80"/>
    </location>
</feature>
<evidence type="ECO:0000259" key="3">
    <source>
        <dbReference type="SMART" id="SM00967"/>
    </source>
</evidence>
<sequence length="244" mass="26361">MNDKNIIYGIRSVIEAIESGKSLEKVFVKSGSTGELFQELMQLMSQKGINWQKVPVERINRFTTKNHQGVVATISPIAYQDIEELVNLAIESGSKPFILVLDGITDVRNFGAIARTAECAGVDAIVIPEKGGAPVNADAIKTSAGALFRVPVCRVSKMWYTMKFLKEKGFMLVGASEKSEVNYKGVNYTQPIALVVGAEDKGISSQVLKMMDQVVSIPVKGESGSLNVSVATGIIVYEIVANNS</sequence>
<keyword evidence="1 4" id="KW-0489">Methyltransferase</keyword>
<dbReference type="GO" id="GO:0032259">
    <property type="term" value="P:methylation"/>
    <property type="evidence" value="ECO:0007669"/>
    <property type="project" value="UniProtKB-KW"/>
</dbReference>
<name>A0A4R2G4Y6_9BACT</name>
<dbReference type="Pfam" id="PF00588">
    <property type="entry name" value="SpoU_methylase"/>
    <property type="match status" value="1"/>
</dbReference>
<dbReference type="RefSeq" id="WP_132435570.1">
    <property type="nucleotide sequence ID" value="NZ_SLWK01000023.1"/>
</dbReference>
<dbReference type="EMBL" id="SLWK01000023">
    <property type="protein sequence ID" value="TCO02706.1"/>
    <property type="molecule type" value="Genomic_DNA"/>
</dbReference>